<dbReference type="Proteomes" id="UP001221898">
    <property type="component" value="Unassembled WGS sequence"/>
</dbReference>
<dbReference type="EMBL" id="JAINUG010000118">
    <property type="protein sequence ID" value="KAJ8395227.1"/>
    <property type="molecule type" value="Genomic_DNA"/>
</dbReference>
<organism evidence="2 3">
    <name type="scientific">Aldrovandia affinis</name>
    <dbReference type="NCBI Taxonomy" id="143900"/>
    <lineage>
        <taxon>Eukaryota</taxon>
        <taxon>Metazoa</taxon>
        <taxon>Chordata</taxon>
        <taxon>Craniata</taxon>
        <taxon>Vertebrata</taxon>
        <taxon>Euteleostomi</taxon>
        <taxon>Actinopterygii</taxon>
        <taxon>Neopterygii</taxon>
        <taxon>Teleostei</taxon>
        <taxon>Notacanthiformes</taxon>
        <taxon>Halosauridae</taxon>
        <taxon>Aldrovandia</taxon>
    </lineage>
</organism>
<reference evidence="2" key="1">
    <citation type="journal article" date="2023" name="Science">
        <title>Genome structures resolve the early diversification of teleost fishes.</title>
        <authorList>
            <person name="Parey E."/>
            <person name="Louis A."/>
            <person name="Montfort J."/>
            <person name="Bouchez O."/>
            <person name="Roques C."/>
            <person name="Iampietro C."/>
            <person name="Lluch J."/>
            <person name="Castinel A."/>
            <person name="Donnadieu C."/>
            <person name="Desvignes T."/>
            <person name="Floi Bucao C."/>
            <person name="Jouanno E."/>
            <person name="Wen M."/>
            <person name="Mejri S."/>
            <person name="Dirks R."/>
            <person name="Jansen H."/>
            <person name="Henkel C."/>
            <person name="Chen W.J."/>
            <person name="Zahm M."/>
            <person name="Cabau C."/>
            <person name="Klopp C."/>
            <person name="Thompson A.W."/>
            <person name="Robinson-Rechavi M."/>
            <person name="Braasch I."/>
            <person name="Lecointre G."/>
            <person name="Bobe J."/>
            <person name="Postlethwait J.H."/>
            <person name="Berthelot C."/>
            <person name="Roest Crollius H."/>
            <person name="Guiguen Y."/>
        </authorList>
    </citation>
    <scope>NUCLEOTIDE SEQUENCE</scope>
    <source>
        <strain evidence="2">NC1722</strain>
    </source>
</reference>
<comment type="caution">
    <text evidence="2">The sequence shown here is derived from an EMBL/GenBank/DDBJ whole genome shotgun (WGS) entry which is preliminary data.</text>
</comment>
<evidence type="ECO:0000256" key="1">
    <source>
        <dbReference type="SAM" id="MobiDB-lite"/>
    </source>
</evidence>
<dbReference type="AlphaFoldDB" id="A0AAD7S3Q5"/>
<keyword evidence="3" id="KW-1185">Reference proteome</keyword>
<name>A0AAD7S3Q5_9TELE</name>
<sequence>MEWPFFENDLLSWNGGRKSSRPSVGAGGRDGGGPSQQLDKKVGQRLPLCIGRAGFVSRGSHSSDGSARPDSSRRPPVGNLVWHSGSRDGGTAGKQSRLRLRCPGAVPARLPLGRATREPKHHRSGAVIRRAPPRGWGRTRTLVIRVRGDGRSEGAAARTPQAVLRQRGIHARSINVSLMSFVFLPGKESE</sequence>
<feature type="region of interest" description="Disordered" evidence="1">
    <location>
        <begin position="1"/>
        <end position="96"/>
    </location>
</feature>
<gene>
    <name evidence="2" type="ORF">AAFF_G00034290</name>
</gene>
<evidence type="ECO:0000313" key="3">
    <source>
        <dbReference type="Proteomes" id="UP001221898"/>
    </source>
</evidence>
<proteinExistence type="predicted"/>
<evidence type="ECO:0000313" key="2">
    <source>
        <dbReference type="EMBL" id="KAJ8395227.1"/>
    </source>
</evidence>
<feature type="compositionally biased region" description="Gly residues" evidence="1">
    <location>
        <begin position="25"/>
        <end position="34"/>
    </location>
</feature>
<accession>A0AAD7S3Q5</accession>
<protein>
    <submittedName>
        <fullName evidence="2">Uncharacterized protein</fullName>
    </submittedName>
</protein>